<dbReference type="NCBIfam" id="NF003055">
    <property type="entry name" value="PRK03975.1-2"/>
    <property type="match status" value="1"/>
</dbReference>
<dbReference type="GeneID" id="4462343"/>
<reference evidence="5 6" key="1">
    <citation type="submission" date="2006-10" db="EMBL/GenBank/DDBJ databases">
        <title>Complete sequence of Methanosaeta thermophila PT.</title>
        <authorList>
            <consortium name="US DOE Joint Genome Institute"/>
            <person name="Copeland A."/>
            <person name="Lucas S."/>
            <person name="Lapidus A."/>
            <person name="Barry K."/>
            <person name="Detter J.C."/>
            <person name="Glavina del Rio T."/>
            <person name="Hammon N."/>
            <person name="Israni S."/>
            <person name="Pitluck S."/>
            <person name="Chain P."/>
            <person name="Malfatti S."/>
            <person name="Shin M."/>
            <person name="Vergez L."/>
            <person name="Schmutz J."/>
            <person name="Larimer F."/>
            <person name="Land M."/>
            <person name="Hauser L."/>
            <person name="Kyrpides N."/>
            <person name="Kim E."/>
            <person name="Smith K.S."/>
            <person name="Ingram-Smith C."/>
            <person name="Richardson P."/>
        </authorList>
    </citation>
    <scope>NUCLEOTIDE SEQUENCE [LARGE SCALE GENOMIC DNA]</scope>
    <source>
        <strain evidence="6">DSM 6194 / JCM 14653 / NBRC 101360 / PT</strain>
    </source>
</reference>
<dbReference type="PROSITE" id="PS50943">
    <property type="entry name" value="HTH_CROC1"/>
    <property type="match status" value="1"/>
</dbReference>
<dbReference type="HOGENOM" id="CLU_125807_0_1_2"/>
<gene>
    <name evidence="5" type="ordered locus">Mthe_1201</name>
</gene>
<dbReference type="InterPro" id="IPR004645">
    <property type="entry name" value="Tfx_DNA-bd_arc"/>
</dbReference>
<dbReference type="Gene3D" id="3.30.1190.10">
    <property type="entry name" value="DNA-binding protein Tfx superfamily, archaea"/>
    <property type="match status" value="1"/>
</dbReference>
<keyword evidence="3" id="KW-0804">Transcription</keyword>
<dbReference type="GO" id="GO:0003677">
    <property type="term" value="F:DNA binding"/>
    <property type="evidence" value="ECO:0007669"/>
    <property type="project" value="UniProtKB-KW"/>
</dbReference>
<accession>A0B8F8</accession>
<dbReference type="InterPro" id="IPR001387">
    <property type="entry name" value="Cro/C1-type_HTH"/>
</dbReference>
<evidence type="ECO:0000313" key="6">
    <source>
        <dbReference type="Proteomes" id="UP000000674"/>
    </source>
</evidence>
<evidence type="ECO:0000256" key="1">
    <source>
        <dbReference type="ARBA" id="ARBA00023015"/>
    </source>
</evidence>
<dbReference type="InterPro" id="IPR018384">
    <property type="entry name" value="Tfx_DNA-bd_euryarc"/>
</dbReference>
<proteinExistence type="predicted"/>
<dbReference type="KEGG" id="mtp:Mthe_1201"/>
<dbReference type="PIRSF" id="PIRSF004932">
    <property type="entry name" value="DNA_bind_Tfx"/>
    <property type="match status" value="1"/>
</dbReference>
<dbReference type="InterPro" id="IPR029291">
    <property type="entry name" value="Tfx_C"/>
</dbReference>
<dbReference type="OrthoDB" id="17771at2157"/>
<dbReference type="Proteomes" id="UP000000674">
    <property type="component" value="Chromosome"/>
</dbReference>
<keyword evidence="1" id="KW-0805">Transcription regulation</keyword>
<dbReference type="EMBL" id="CP000477">
    <property type="protein sequence ID" value="ABK14982.1"/>
    <property type="molecule type" value="Genomic_DNA"/>
</dbReference>
<feature type="domain" description="HTH cro/C1-type" evidence="4">
    <location>
        <begin position="12"/>
        <end position="39"/>
    </location>
</feature>
<dbReference type="SUPFAM" id="SSF89915">
    <property type="entry name" value="DNA-binding protein Tfx"/>
    <property type="match status" value="1"/>
</dbReference>
<dbReference type="Pfam" id="PF04545">
    <property type="entry name" value="Sigma70_r4"/>
    <property type="match status" value="1"/>
</dbReference>
<dbReference type="NCBIfam" id="NF003056">
    <property type="entry name" value="PRK03975.1-4"/>
    <property type="match status" value="1"/>
</dbReference>
<organism evidence="5 6">
    <name type="scientific">Methanothrix thermoacetophila (strain DSM 6194 / JCM 14653 / NBRC 101360 / PT)</name>
    <name type="common">Methanosaeta thermophila</name>
    <dbReference type="NCBI Taxonomy" id="349307"/>
    <lineage>
        <taxon>Archaea</taxon>
        <taxon>Methanobacteriati</taxon>
        <taxon>Methanobacteriota</taxon>
        <taxon>Stenosarchaea group</taxon>
        <taxon>Methanomicrobia</taxon>
        <taxon>Methanotrichales</taxon>
        <taxon>Methanotrichaceae</taxon>
        <taxon>Methanothrix</taxon>
    </lineage>
</organism>
<name>A0B8F8_METTP</name>
<evidence type="ECO:0000259" key="4">
    <source>
        <dbReference type="PROSITE" id="PS50943"/>
    </source>
</evidence>
<dbReference type="InterPro" id="IPR007630">
    <property type="entry name" value="RNA_pol_sigma70_r4"/>
</dbReference>
<dbReference type="AlphaFoldDB" id="A0B8F8"/>
<dbReference type="STRING" id="349307.Mthe_1201"/>
<sequence length="146" mass="16420">MNSRGFLTERQIQVLRLRRSGMSQEEVAALLGTTRANVSILEKRAMQNIDRALETLKQWKMIHAPVAVSIPEGTDLFALPGIIFREADTRGLKLPVNSIDILAGLKEIAPHLTRRRLIERSFDIYVTEDGEIYVEETGGSRASRSM</sequence>
<protein>
    <submittedName>
        <fullName evidence="5">Sigma-70 region 4 domain protein</fullName>
    </submittedName>
</protein>
<dbReference type="RefSeq" id="WP_011696374.1">
    <property type="nucleotide sequence ID" value="NC_008553.1"/>
</dbReference>
<keyword evidence="2" id="KW-0238">DNA-binding</keyword>
<dbReference type="NCBIfam" id="TIGR00721">
    <property type="entry name" value="tfx"/>
    <property type="match status" value="1"/>
</dbReference>
<dbReference type="Pfam" id="PF14601">
    <property type="entry name" value="TFX_C"/>
    <property type="match status" value="1"/>
</dbReference>
<dbReference type="InterPro" id="IPR036657">
    <property type="entry name" value="Tfx_DNA-bd_sf_arc"/>
</dbReference>
<keyword evidence="6" id="KW-1185">Reference proteome</keyword>
<dbReference type="GO" id="GO:0003700">
    <property type="term" value="F:DNA-binding transcription factor activity"/>
    <property type="evidence" value="ECO:0007669"/>
    <property type="project" value="InterPro"/>
</dbReference>
<evidence type="ECO:0000256" key="3">
    <source>
        <dbReference type="ARBA" id="ARBA00023163"/>
    </source>
</evidence>
<evidence type="ECO:0000313" key="5">
    <source>
        <dbReference type="EMBL" id="ABK14982.1"/>
    </source>
</evidence>
<dbReference type="GO" id="GO:0006352">
    <property type="term" value="P:DNA-templated transcription initiation"/>
    <property type="evidence" value="ECO:0007669"/>
    <property type="project" value="InterPro"/>
</dbReference>
<evidence type="ECO:0000256" key="2">
    <source>
        <dbReference type="ARBA" id="ARBA00023125"/>
    </source>
</evidence>